<sequence>MGVSVIISFIDGSKVKKVKYKKRGLLTYSHFHEMFADPVNPMSEEKRTYNLLRVYEGLDALDSMMHPEAHYWQSVADAVNMLITLTVEMGLAEDPDGLITTANKTLHDAWTRAQTIGCNTLTAGEITALRAVVAEYASLSEVIPERAMIRCHRMTEKRMQEILNGKRREGDVVI</sequence>
<protein>
    <submittedName>
        <fullName evidence="1">Uncharacterized protein</fullName>
    </submittedName>
</protein>
<dbReference type="EMBL" id="LR797242">
    <property type="protein sequence ID" value="CAB4195633.1"/>
    <property type="molecule type" value="Genomic_DNA"/>
</dbReference>
<accession>A0A6J5REE8</accession>
<organism evidence="1">
    <name type="scientific">uncultured Caudovirales phage</name>
    <dbReference type="NCBI Taxonomy" id="2100421"/>
    <lineage>
        <taxon>Viruses</taxon>
        <taxon>Duplodnaviria</taxon>
        <taxon>Heunggongvirae</taxon>
        <taxon>Uroviricota</taxon>
        <taxon>Caudoviricetes</taxon>
        <taxon>Peduoviridae</taxon>
        <taxon>Maltschvirus</taxon>
        <taxon>Maltschvirus maltsch</taxon>
    </lineage>
</organism>
<reference evidence="1" key="1">
    <citation type="submission" date="2020-05" db="EMBL/GenBank/DDBJ databases">
        <authorList>
            <person name="Chiriac C."/>
            <person name="Salcher M."/>
            <person name="Ghai R."/>
            <person name="Kavagutti S V."/>
        </authorList>
    </citation>
    <scope>NUCLEOTIDE SEQUENCE</scope>
</reference>
<proteinExistence type="predicted"/>
<name>A0A6J5REE8_9CAUD</name>
<gene>
    <name evidence="1" type="ORF">UFOVP1295_25</name>
</gene>
<evidence type="ECO:0000313" key="1">
    <source>
        <dbReference type="EMBL" id="CAB4195633.1"/>
    </source>
</evidence>